<comment type="caution">
    <text evidence="1">The sequence shown here is derived from an EMBL/GenBank/DDBJ whole genome shotgun (WGS) entry which is preliminary data.</text>
</comment>
<reference evidence="2" key="1">
    <citation type="journal article" date="2024" name="Front. Bioeng. Biotechnol.">
        <title>Genome-scale model development and genomic sequencing of the oleaginous clade Lipomyces.</title>
        <authorList>
            <person name="Czajka J.J."/>
            <person name="Han Y."/>
            <person name="Kim J."/>
            <person name="Mondo S.J."/>
            <person name="Hofstad B.A."/>
            <person name="Robles A."/>
            <person name="Haridas S."/>
            <person name="Riley R."/>
            <person name="LaButti K."/>
            <person name="Pangilinan J."/>
            <person name="Andreopoulos W."/>
            <person name="Lipzen A."/>
            <person name="Yan J."/>
            <person name="Wang M."/>
            <person name="Ng V."/>
            <person name="Grigoriev I.V."/>
            <person name="Spatafora J.W."/>
            <person name="Magnuson J.K."/>
            <person name="Baker S.E."/>
            <person name="Pomraning K.R."/>
        </authorList>
    </citation>
    <scope>NUCLEOTIDE SEQUENCE [LARGE SCALE GENOMIC DNA]</scope>
    <source>
        <strain evidence="2">CBS 10300</strain>
    </source>
</reference>
<gene>
    <name evidence="1" type="ORF">V1517DRAFT_322756</name>
</gene>
<organism evidence="1 2">
    <name type="scientific">Lipomyces orientalis</name>
    <dbReference type="NCBI Taxonomy" id="1233043"/>
    <lineage>
        <taxon>Eukaryota</taxon>
        <taxon>Fungi</taxon>
        <taxon>Dikarya</taxon>
        <taxon>Ascomycota</taxon>
        <taxon>Saccharomycotina</taxon>
        <taxon>Lipomycetes</taxon>
        <taxon>Lipomycetales</taxon>
        <taxon>Lipomycetaceae</taxon>
        <taxon>Lipomyces</taxon>
    </lineage>
</organism>
<keyword evidence="2" id="KW-1185">Reference proteome</keyword>
<accession>A0ACC3TND3</accession>
<evidence type="ECO:0000313" key="2">
    <source>
        <dbReference type="Proteomes" id="UP001489719"/>
    </source>
</evidence>
<proteinExistence type="predicted"/>
<protein>
    <submittedName>
        <fullName evidence="1">Pyridoxal phosphate-dependent transferase</fullName>
    </submittedName>
</protein>
<dbReference type="EMBL" id="MU970073">
    <property type="protein sequence ID" value="KAK9322639.1"/>
    <property type="molecule type" value="Genomic_DNA"/>
</dbReference>
<dbReference type="Proteomes" id="UP001489719">
    <property type="component" value="Unassembled WGS sequence"/>
</dbReference>
<keyword evidence="1" id="KW-0808">Transferase</keyword>
<name>A0ACC3TND3_9ASCO</name>
<sequence>MTRGLKHIYHNRIAGYFNEVGIESQYSRVYTIRNFPGTKSHLSRMTVRDIAFALTAWYKHLGHVSNYFVSGRFRRTNIPRFYKPMTLSLEQNINRATELERLLAAVAHRAVAYVAAADDLDARIGDPVPPKQLALILGSHLSLPNVGGGQSEFLEVLDEILRHSVVTWHPGFMDKLYASTNPVGVATDLLLSILNTNSYIYSVAPVLTLIEKRTSHEYAELFGFTSPWSGGITLPGGSASNTHSLVVARTILYPDTKVNGNGDYKFVIFTSCHGHYSVEKAAISLGLGSQSVWTIPVDKDERMRVEILEEKILEAKRQGYTPLYVNATAGTTVYGSFDPFEEIAVIAKKYGLWLHVDGSWGGNVVFSDKLRYKLKGVELADSLTVNPHKMLGVPLTCSFLLAPDHRIFQKASSLRAPYLYHSDATDGEDFDMGDSTMGCGRRADSLKLFLGWKWYGKDGYAKRVEQAFGVTAHLANLISNRPGFSLVSSNPPPCLQTCFYYSPRGDAMQNDAEYNTKITRAIAYELQASGRFLVDYAPPTEADGKGEFFRAVVNAPTTTMETVEELVGAIERIGKALEL</sequence>
<evidence type="ECO:0000313" key="1">
    <source>
        <dbReference type="EMBL" id="KAK9322639.1"/>
    </source>
</evidence>